<dbReference type="EMBL" id="CABVJG010000011">
    <property type="protein sequence ID" value="VVQ14167.1"/>
    <property type="molecule type" value="Genomic_DNA"/>
</dbReference>
<dbReference type="RefSeq" id="WP_150794487.1">
    <property type="nucleotide sequence ID" value="NZ_CABVJG010000011.1"/>
</dbReference>
<dbReference type="AlphaFoldDB" id="A0A5E7URN7"/>
<accession>A0A5E7URN7</accession>
<evidence type="ECO:0000313" key="1">
    <source>
        <dbReference type="EMBL" id="VVQ14167.1"/>
    </source>
</evidence>
<sequence length="181" mass="19462">MRLGELIPTPYRLVANGVLLAVLAGASAAIAWQLQDWRYGKQLAEQARLHTETLNQLALATVAQQRAEQDKRLALEQRLATSEQTHYRALSDVQRDQGRLRDRLATADLRLSVLLDATTTGAGNGTLSATTATGGMVHGPTRAELDPAHAQRIIGVTDDGDRGLIALAACQAYAKEVSTPK</sequence>
<evidence type="ECO:0008006" key="3">
    <source>
        <dbReference type="Google" id="ProtNLM"/>
    </source>
</evidence>
<organism evidence="1 2">
    <name type="scientific">Pseudomonas fluorescens</name>
    <dbReference type="NCBI Taxonomy" id="294"/>
    <lineage>
        <taxon>Bacteria</taxon>
        <taxon>Pseudomonadati</taxon>
        <taxon>Pseudomonadota</taxon>
        <taxon>Gammaproteobacteria</taxon>
        <taxon>Pseudomonadales</taxon>
        <taxon>Pseudomonadaceae</taxon>
        <taxon>Pseudomonas</taxon>
    </lineage>
</organism>
<dbReference type="Proteomes" id="UP000412311">
    <property type="component" value="Unassembled WGS sequence"/>
</dbReference>
<gene>
    <name evidence="1" type="ORF">PS925_03872</name>
</gene>
<evidence type="ECO:0000313" key="2">
    <source>
        <dbReference type="Proteomes" id="UP000412311"/>
    </source>
</evidence>
<name>A0A5E7URN7_PSEFL</name>
<proteinExistence type="predicted"/>
<reference evidence="1 2" key="1">
    <citation type="submission" date="2019-09" db="EMBL/GenBank/DDBJ databases">
        <authorList>
            <person name="Chandra G."/>
            <person name="Truman W A."/>
        </authorList>
    </citation>
    <scope>NUCLEOTIDE SEQUENCE [LARGE SCALE GENOMIC DNA]</scope>
    <source>
        <strain evidence="1">PS925</strain>
    </source>
</reference>
<protein>
    <recommendedName>
        <fullName evidence="3">Lysis protein</fullName>
    </recommendedName>
</protein>